<sequence length="221" mass="25324">MEAVKHDIGGQRELDPMINDPRVKFDRQKRRHHHYSEWVANQFDVSLKHVRSLLRHMYDRYDTVTCYSVHLIKEGDIIYYMDPFIIGFDQEVEGEASDFLGGFRFHAGVKVKGRFGIVTRKIGQTLKVVPINTFNGTGLASKPRSVREEYVELRDAGHCYLHNESPHEPLEVDSAFCEMKREAAVHLISSIVTLSSQILIAGSITPESLEQLHELVYQIEG</sequence>
<proteinExistence type="predicted"/>
<comment type="caution">
    <text evidence="1">The sequence shown here is derived from an EMBL/GenBank/DDBJ whole genome shotgun (WGS) entry which is preliminary data.</text>
</comment>
<name>A0A9W9C8A7_9PLEO</name>
<protein>
    <submittedName>
        <fullName evidence="1">Uncharacterized protein</fullName>
    </submittedName>
</protein>
<evidence type="ECO:0000313" key="2">
    <source>
        <dbReference type="Proteomes" id="UP001140513"/>
    </source>
</evidence>
<reference evidence="1" key="1">
    <citation type="submission" date="2022-10" db="EMBL/GenBank/DDBJ databases">
        <title>Tapping the CABI collections for fungal endophytes: first genome assemblies for Collariella, Neodidymelliopsis, Ascochyta clinopodiicola, Didymella pomorum, Didymosphaeria variabile, Neocosmospora piperis and Neocucurbitaria cava.</title>
        <authorList>
            <person name="Hill R."/>
        </authorList>
    </citation>
    <scope>NUCLEOTIDE SEQUENCE</scope>
    <source>
        <strain evidence="1">IMI 356815</strain>
    </source>
</reference>
<evidence type="ECO:0000313" key="1">
    <source>
        <dbReference type="EMBL" id="KAJ4349596.1"/>
    </source>
</evidence>
<accession>A0A9W9C8A7</accession>
<dbReference type="Proteomes" id="UP001140513">
    <property type="component" value="Unassembled WGS sequence"/>
</dbReference>
<dbReference type="EMBL" id="JAPEUX010000006">
    <property type="protein sequence ID" value="KAJ4349596.1"/>
    <property type="molecule type" value="Genomic_DNA"/>
</dbReference>
<keyword evidence="2" id="KW-1185">Reference proteome</keyword>
<gene>
    <name evidence="1" type="ORF">N0V89_008212</name>
</gene>
<dbReference type="AlphaFoldDB" id="A0A9W9C8A7"/>
<dbReference type="OrthoDB" id="3794181at2759"/>
<dbReference type="GeneID" id="80911742"/>
<organism evidence="1 2">
    <name type="scientific">Didymosphaeria variabile</name>
    <dbReference type="NCBI Taxonomy" id="1932322"/>
    <lineage>
        <taxon>Eukaryota</taxon>
        <taxon>Fungi</taxon>
        <taxon>Dikarya</taxon>
        <taxon>Ascomycota</taxon>
        <taxon>Pezizomycotina</taxon>
        <taxon>Dothideomycetes</taxon>
        <taxon>Pleosporomycetidae</taxon>
        <taxon>Pleosporales</taxon>
        <taxon>Massarineae</taxon>
        <taxon>Didymosphaeriaceae</taxon>
        <taxon>Didymosphaeria</taxon>
    </lineage>
</organism>
<dbReference type="RefSeq" id="XP_056068526.1">
    <property type="nucleotide sequence ID" value="XM_056216970.1"/>
</dbReference>